<dbReference type="InterPro" id="IPR050188">
    <property type="entry name" value="RluA_PseudoU_synthase"/>
</dbReference>
<evidence type="ECO:0000256" key="4">
    <source>
        <dbReference type="ARBA" id="ARBA00031870"/>
    </source>
</evidence>
<evidence type="ECO:0000259" key="6">
    <source>
        <dbReference type="Pfam" id="PF00849"/>
    </source>
</evidence>
<dbReference type="GO" id="GO:0000455">
    <property type="term" value="P:enzyme-directed rRNA pseudouridine synthesis"/>
    <property type="evidence" value="ECO:0007669"/>
    <property type="project" value="TreeGrafter"/>
</dbReference>
<evidence type="ECO:0000313" key="7">
    <source>
        <dbReference type="EMBL" id="HIQ67263.1"/>
    </source>
</evidence>
<protein>
    <recommendedName>
        <fullName evidence="4">RNA pseudouridylate synthase</fullName>
    </recommendedName>
    <alternativeName>
        <fullName evidence="5">RNA-uridine isomerase</fullName>
    </alternativeName>
</protein>
<comment type="similarity">
    <text evidence="2">Belongs to the pseudouridine synthase RluA family.</text>
</comment>
<comment type="caution">
    <text evidence="7">The sequence shown here is derived from an EMBL/GenBank/DDBJ whole genome shotgun (WGS) entry which is preliminary data.</text>
</comment>
<reference evidence="7" key="2">
    <citation type="journal article" date="2021" name="PeerJ">
        <title>Extensive microbial diversity within the chicken gut microbiome revealed by metagenomics and culture.</title>
        <authorList>
            <person name="Gilroy R."/>
            <person name="Ravi A."/>
            <person name="Getino M."/>
            <person name="Pursley I."/>
            <person name="Horton D.L."/>
            <person name="Alikhan N.F."/>
            <person name="Baker D."/>
            <person name="Gharbi K."/>
            <person name="Hall N."/>
            <person name="Watson M."/>
            <person name="Adriaenssens E.M."/>
            <person name="Foster-Nyarko E."/>
            <person name="Jarju S."/>
            <person name="Secka A."/>
            <person name="Antonio M."/>
            <person name="Oren A."/>
            <person name="Chaudhuri R.R."/>
            <person name="La Ragione R."/>
            <person name="Hildebrand F."/>
            <person name="Pallen M.J."/>
        </authorList>
    </citation>
    <scope>NUCLEOTIDE SEQUENCE</scope>
    <source>
        <strain evidence="7">13361</strain>
    </source>
</reference>
<dbReference type="InterPro" id="IPR006145">
    <property type="entry name" value="PsdUridine_synth_RsuA/RluA"/>
</dbReference>
<dbReference type="Pfam" id="PF00849">
    <property type="entry name" value="PseudoU_synth_2"/>
    <property type="match status" value="1"/>
</dbReference>
<proteinExistence type="inferred from homology"/>
<dbReference type="InterPro" id="IPR020103">
    <property type="entry name" value="PsdUridine_synth_cat_dom_sf"/>
</dbReference>
<evidence type="ECO:0000256" key="2">
    <source>
        <dbReference type="ARBA" id="ARBA00010876"/>
    </source>
</evidence>
<gene>
    <name evidence="7" type="ORF">IAB74_01970</name>
</gene>
<sequence length="208" mass="23546">MDILYHDDAIVVCVKPPRVLSTDEPGGMPELVRQALNLPSHQVRTVHRLDRVVSGLMVLAVTPEAASELSRQIREDVFQKEYLAVVHGCPEEKAGTLRDLLLRNKQERKTYIVQEPGKGVQEAILHYQVLSSRENLTKVRIQLVTGRTHQIRAQFSGRGLPLVGDRKYSLLEDNCEIALWSYRLGFCHPVTGKPMEFTLEPPAVFPWS</sequence>
<dbReference type="PANTHER" id="PTHR21600:SF44">
    <property type="entry name" value="RIBOSOMAL LARGE SUBUNIT PSEUDOURIDINE SYNTHASE D"/>
    <property type="match status" value="1"/>
</dbReference>
<feature type="domain" description="Pseudouridine synthase RsuA/RluA-like" evidence="6">
    <location>
        <begin position="11"/>
        <end position="156"/>
    </location>
</feature>
<dbReference type="EMBL" id="DVFK01000024">
    <property type="protein sequence ID" value="HIQ67263.1"/>
    <property type="molecule type" value="Genomic_DNA"/>
</dbReference>
<reference evidence="7" key="1">
    <citation type="submission" date="2020-10" db="EMBL/GenBank/DDBJ databases">
        <authorList>
            <person name="Gilroy R."/>
        </authorList>
    </citation>
    <scope>NUCLEOTIDE SEQUENCE</scope>
    <source>
        <strain evidence="7">13361</strain>
    </source>
</reference>
<keyword evidence="3" id="KW-0413">Isomerase</keyword>
<comment type="catalytic activity">
    <reaction evidence="1">
        <text>a uridine in RNA = a pseudouridine in RNA</text>
        <dbReference type="Rhea" id="RHEA:48348"/>
        <dbReference type="Rhea" id="RHEA-COMP:12068"/>
        <dbReference type="Rhea" id="RHEA-COMP:12069"/>
        <dbReference type="ChEBI" id="CHEBI:65314"/>
        <dbReference type="ChEBI" id="CHEBI:65315"/>
    </reaction>
</comment>
<name>A0A9D1CLQ9_9FIRM</name>
<dbReference type="PROSITE" id="PS01129">
    <property type="entry name" value="PSI_RLU"/>
    <property type="match status" value="1"/>
</dbReference>
<dbReference type="GO" id="GO:0003723">
    <property type="term" value="F:RNA binding"/>
    <property type="evidence" value="ECO:0007669"/>
    <property type="project" value="InterPro"/>
</dbReference>
<evidence type="ECO:0000256" key="3">
    <source>
        <dbReference type="ARBA" id="ARBA00023235"/>
    </source>
</evidence>
<dbReference type="AlphaFoldDB" id="A0A9D1CLQ9"/>
<dbReference type="Gene3D" id="3.30.2350.10">
    <property type="entry name" value="Pseudouridine synthase"/>
    <property type="match status" value="1"/>
</dbReference>
<evidence type="ECO:0000256" key="5">
    <source>
        <dbReference type="ARBA" id="ARBA00033164"/>
    </source>
</evidence>
<dbReference type="InterPro" id="IPR006224">
    <property type="entry name" value="PsdUridine_synth_RluA-like_CS"/>
</dbReference>
<dbReference type="CDD" id="cd02869">
    <property type="entry name" value="PseudoU_synth_RluA_like"/>
    <property type="match status" value="1"/>
</dbReference>
<dbReference type="PANTHER" id="PTHR21600">
    <property type="entry name" value="MITOCHONDRIAL RNA PSEUDOURIDINE SYNTHASE"/>
    <property type="match status" value="1"/>
</dbReference>
<dbReference type="GO" id="GO:0009982">
    <property type="term" value="F:pseudouridine synthase activity"/>
    <property type="evidence" value="ECO:0007669"/>
    <property type="project" value="InterPro"/>
</dbReference>
<dbReference type="GO" id="GO:0140098">
    <property type="term" value="F:catalytic activity, acting on RNA"/>
    <property type="evidence" value="ECO:0007669"/>
    <property type="project" value="UniProtKB-ARBA"/>
</dbReference>
<evidence type="ECO:0000313" key="8">
    <source>
        <dbReference type="Proteomes" id="UP000886796"/>
    </source>
</evidence>
<dbReference type="Proteomes" id="UP000886796">
    <property type="component" value="Unassembled WGS sequence"/>
</dbReference>
<evidence type="ECO:0000256" key="1">
    <source>
        <dbReference type="ARBA" id="ARBA00000073"/>
    </source>
</evidence>
<dbReference type="SUPFAM" id="SSF55120">
    <property type="entry name" value="Pseudouridine synthase"/>
    <property type="match status" value="1"/>
</dbReference>
<accession>A0A9D1CLQ9</accession>
<organism evidence="7 8">
    <name type="scientific">Candidatus Faecousia excrementigallinarum</name>
    <dbReference type="NCBI Taxonomy" id="2840806"/>
    <lineage>
        <taxon>Bacteria</taxon>
        <taxon>Bacillati</taxon>
        <taxon>Bacillota</taxon>
        <taxon>Clostridia</taxon>
        <taxon>Eubacteriales</taxon>
        <taxon>Oscillospiraceae</taxon>
        <taxon>Faecousia</taxon>
    </lineage>
</organism>